<sequence length="135" mass="14787">MIFITICSIFLFLIPNTNSAFAASGWQYVGNSYIELNGTYVGRSVPVNSHGGNFKATFTGYPGQLLVTLYEDDPNGNPDDLVEKARTVSGNGGELIWKNIDAVKDGDNNIAELYIRVTPKNTLNAKGKITVKFYD</sequence>
<feature type="signal peptide" evidence="1">
    <location>
        <begin position="1"/>
        <end position="19"/>
    </location>
</feature>
<accession>A0A6A3HD83</accession>
<dbReference type="EMBL" id="QXFW01003965">
    <property type="protein sequence ID" value="KAE8967889.1"/>
    <property type="molecule type" value="Genomic_DNA"/>
</dbReference>
<evidence type="ECO:0000313" key="2">
    <source>
        <dbReference type="EMBL" id="KAE8967889.1"/>
    </source>
</evidence>
<proteinExistence type="predicted"/>
<name>A0A6A3HD83_9STRA</name>
<dbReference type="AlphaFoldDB" id="A0A6A3HD83"/>
<feature type="chain" id="PRO_5025599723" evidence="1">
    <location>
        <begin position="20"/>
        <end position="135"/>
    </location>
</feature>
<dbReference type="Proteomes" id="UP000460718">
    <property type="component" value="Unassembled WGS sequence"/>
</dbReference>
<keyword evidence="1" id="KW-0732">Signal</keyword>
<gene>
    <name evidence="2" type="ORF">PF011_g27395</name>
</gene>
<organism evidence="2 3">
    <name type="scientific">Phytophthora fragariae</name>
    <dbReference type="NCBI Taxonomy" id="53985"/>
    <lineage>
        <taxon>Eukaryota</taxon>
        <taxon>Sar</taxon>
        <taxon>Stramenopiles</taxon>
        <taxon>Oomycota</taxon>
        <taxon>Peronosporomycetes</taxon>
        <taxon>Peronosporales</taxon>
        <taxon>Peronosporaceae</taxon>
        <taxon>Phytophthora</taxon>
    </lineage>
</organism>
<evidence type="ECO:0000256" key="1">
    <source>
        <dbReference type="SAM" id="SignalP"/>
    </source>
</evidence>
<evidence type="ECO:0000313" key="3">
    <source>
        <dbReference type="Proteomes" id="UP000460718"/>
    </source>
</evidence>
<protein>
    <submittedName>
        <fullName evidence="2">Uncharacterized protein</fullName>
    </submittedName>
</protein>
<reference evidence="2 3" key="1">
    <citation type="submission" date="2018-09" db="EMBL/GenBank/DDBJ databases">
        <title>Genomic investigation of the strawberry pathogen Phytophthora fragariae indicates pathogenicity is determined by transcriptional variation in three key races.</title>
        <authorList>
            <person name="Adams T.M."/>
            <person name="Armitage A.D."/>
            <person name="Sobczyk M.K."/>
            <person name="Bates H.J."/>
            <person name="Dunwell J.M."/>
            <person name="Nellist C.F."/>
            <person name="Harrison R.J."/>
        </authorList>
    </citation>
    <scope>NUCLEOTIDE SEQUENCE [LARGE SCALE GENOMIC DNA]</scope>
    <source>
        <strain evidence="2 3">SCRP245</strain>
    </source>
</reference>
<comment type="caution">
    <text evidence="2">The sequence shown here is derived from an EMBL/GenBank/DDBJ whole genome shotgun (WGS) entry which is preliminary data.</text>
</comment>